<evidence type="ECO:0000256" key="4">
    <source>
        <dbReference type="ARBA" id="ARBA00022989"/>
    </source>
</evidence>
<feature type="transmembrane region" description="Helical" evidence="6">
    <location>
        <begin position="12"/>
        <end position="30"/>
    </location>
</feature>
<feature type="domain" description="VTT" evidence="7">
    <location>
        <begin position="69"/>
        <end position="188"/>
    </location>
</feature>
<keyword evidence="5 6" id="KW-0472">Membrane</keyword>
<dbReference type="STRING" id="1123323.SAMN05216245_10763"/>
<keyword evidence="3 6" id="KW-0812">Transmembrane</keyword>
<protein>
    <recommendedName>
        <fullName evidence="6">TVP38/TMEM64 family membrane protein</fullName>
    </recommendedName>
</protein>
<dbReference type="InterPro" id="IPR032816">
    <property type="entry name" value="VTT_dom"/>
</dbReference>
<dbReference type="Proteomes" id="UP000198896">
    <property type="component" value="Unassembled WGS sequence"/>
</dbReference>
<dbReference type="Pfam" id="PF09335">
    <property type="entry name" value="VTT_dom"/>
    <property type="match status" value="1"/>
</dbReference>
<reference evidence="8 9" key="1">
    <citation type="submission" date="2016-10" db="EMBL/GenBank/DDBJ databases">
        <authorList>
            <person name="de Groot N.N."/>
        </authorList>
    </citation>
    <scope>NUCLEOTIDE SEQUENCE [LARGE SCALE GENOMIC DNA]</scope>
    <source>
        <strain evidence="8 9">DSM 9236</strain>
    </source>
</reference>
<proteinExistence type="inferred from homology"/>
<gene>
    <name evidence="8" type="ORF">SAMN05216245_10763</name>
</gene>
<feature type="transmembrane region" description="Helical" evidence="6">
    <location>
        <begin position="195"/>
        <end position="216"/>
    </location>
</feature>
<feature type="transmembrane region" description="Helical" evidence="6">
    <location>
        <begin position="165"/>
        <end position="183"/>
    </location>
</feature>
<keyword evidence="4 6" id="KW-1133">Transmembrane helix</keyword>
<feature type="transmembrane region" description="Helical" evidence="6">
    <location>
        <begin position="42"/>
        <end position="60"/>
    </location>
</feature>
<organism evidence="8 9">
    <name type="scientific">Succiniclasticum ruminis DSM 9236</name>
    <dbReference type="NCBI Taxonomy" id="1123323"/>
    <lineage>
        <taxon>Bacteria</taxon>
        <taxon>Bacillati</taxon>
        <taxon>Bacillota</taxon>
        <taxon>Negativicutes</taxon>
        <taxon>Acidaminococcales</taxon>
        <taxon>Acidaminococcaceae</taxon>
        <taxon>Succiniclasticum</taxon>
    </lineage>
</organism>
<evidence type="ECO:0000256" key="1">
    <source>
        <dbReference type="ARBA" id="ARBA00004651"/>
    </source>
</evidence>
<evidence type="ECO:0000256" key="5">
    <source>
        <dbReference type="ARBA" id="ARBA00023136"/>
    </source>
</evidence>
<evidence type="ECO:0000256" key="3">
    <source>
        <dbReference type="ARBA" id="ARBA00022692"/>
    </source>
</evidence>
<comment type="subcellular location">
    <subcellularLocation>
        <location evidence="1 6">Cell membrane</location>
        <topology evidence="1 6">Multi-pass membrane protein</topology>
    </subcellularLocation>
</comment>
<evidence type="ECO:0000313" key="9">
    <source>
        <dbReference type="Proteomes" id="UP000198896"/>
    </source>
</evidence>
<dbReference type="EMBL" id="FONL01000007">
    <property type="protein sequence ID" value="SFE48315.1"/>
    <property type="molecule type" value="Genomic_DNA"/>
</dbReference>
<comment type="similarity">
    <text evidence="6">Belongs to the TVP38/TMEM64 family.</text>
</comment>
<dbReference type="InterPro" id="IPR015414">
    <property type="entry name" value="TMEM64"/>
</dbReference>
<accession>A0A1I2AWD5</accession>
<dbReference type="OrthoDB" id="9812980at2"/>
<sequence length="231" mass="25541">MNHLFRFFSVYRRAILLVIYVCLIAVLWYLPGVFHPKSVDDVRQWVTGFGVWGPAAYILLYTVRPLLLFPSLILNVAAGILFPPVTGIPCLTAGGLGSAILLFYMARSGIGSEFLDLHGGKWGSRIHHYLSDSTKNFRRMLWLRTVPLFPYDVISLVAGCTEMRFITFTVTTLLGILPGAVAYNVLGDALGGNSGLAFSVCLLTIAFGIPLAFWYFGGERKVLKSAEQKDK</sequence>
<dbReference type="AlphaFoldDB" id="A0A1I2AWD5"/>
<evidence type="ECO:0000313" key="8">
    <source>
        <dbReference type="EMBL" id="SFE48315.1"/>
    </source>
</evidence>
<evidence type="ECO:0000256" key="2">
    <source>
        <dbReference type="ARBA" id="ARBA00022475"/>
    </source>
</evidence>
<keyword evidence="9" id="KW-1185">Reference proteome</keyword>
<evidence type="ECO:0000259" key="7">
    <source>
        <dbReference type="Pfam" id="PF09335"/>
    </source>
</evidence>
<feature type="transmembrane region" description="Helical" evidence="6">
    <location>
        <begin position="72"/>
        <end position="105"/>
    </location>
</feature>
<dbReference type="GO" id="GO:0005886">
    <property type="term" value="C:plasma membrane"/>
    <property type="evidence" value="ECO:0007669"/>
    <property type="project" value="UniProtKB-SubCell"/>
</dbReference>
<keyword evidence="2 6" id="KW-1003">Cell membrane</keyword>
<name>A0A1I2AWD5_9FIRM</name>
<dbReference type="PANTHER" id="PTHR12677">
    <property type="entry name" value="GOLGI APPARATUS MEMBRANE PROTEIN TVP38-RELATED"/>
    <property type="match status" value="1"/>
</dbReference>
<dbReference type="PANTHER" id="PTHR12677:SF59">
    <property type="entry name" value="GOLGI APPARATUS MEMBRANE PROTEIN TVP38-RELATED"/>
    <property type="match status" value="1"/>
</dbReference>
<evidence type="ECO:0000256" key="6">
    <source>
        <dbReference type="RuleBase" id="RU366058"/>
    </source>
</evidence>